<evidence type="ECO:0000256" key="4">
    <source>
        <dbReference type="ARBA" id="ARBA00023136"/>
    </source>
</evidence>
<dbReference type="InterPro" id="IPR022343">
    <property type="entry name" value="GCR1-cAMP_receptor"/>
</dbReference>
<dbReference type="PANTHER" id="PTHR23112:SF0">
    <property type="entry name" value="TRANSMEMBRANE PROTEIN 116"/>
    <property type="match status" value="1"/>
</dbReference>
<dbReference type="Pfam" id="PF22669">
    <property type="entry name" value="Exo_endo_phos2"/>
    <property type="match status" value="2"/>
</dbReference>
<feature type="region of interest" description="Disordered" evidence="5">
    <location>
        <begin position="296"/>
        <end position="324"/>
    </location>
</feature>
<keyword evidence="2 6" id="KW-0812">Transmembrane</keyword>
<dbReference type="Gene3D" id="3.60.10.10">
    <property type="entry name" value="Endonuclease/exonuclease/phosphatase"/>
    <property type="match status" value="1"/>
</dbReference>
<evidence type="ECO:0000256" key="1">
    <source>
        <dbReference type="ARBA" id="ARBA00004141"/>
    </source>
</evidence>
<feature type="transmembrane region" description="Helical" evidence="6">
    <location>
        <begin position="12"/>
        <end position="31"/>
    </location>
</feature>
<name>A0ABQ6MV16_9STRA</name>
<dbReference type="PANTHER" id="PTHR23112">
    <property type="entry name" value="G PROTEIN-COUPLED RECEPTOR 157-RELATED"/>
    <property type="match status" value="1"/>
</dbReference>
<dbReference type="InterPro" id="IPR017981">
    <property type="entry name" value="GPCR_2-like_7TM"/>
</dbReference>
<feature type="transmembrane region" description="Helical" evidence="6">
    <location>
        <begin position="165"/>
        <end position="188"/>
    </location>
</feature>
<evidence type="ECO:0000256" key="2">
    <source>
        <dbReference type="ARBA" id="ARBA00022692"/>
    </source>
</evidence>
<feature type="transmembrane region" description="Helical" evidence="6">
    <location>
        <begin position="246"/>
        <end position="267"/>
    </location>
</feature>
<dbReference type="PRINTS" id="PR02001">
    <property type="entry name" value="GCR1CAMPR"/>
</dbReference>
<comment type="caution">
    <text evidence="8">The sequence shown here is derived from an EMBL/GenBank/DDBJ whole genome shotgun (WGS) entry which is preliminary data.</text>
</comment>
<dbReference type="Proteomes" id="UP001165060">
    <property type="component" value="Unassembled WGS sequence"/>
</dbReference>
<evidence type="ECO:0000313" key="8">
    <source>
        <dbReference type="EMBL" id="GMI33485.1"/>
    </source>
</evidence>
<gene>
    <name evidence="8" type="ORF">TeGR_g1437</name>
</gene>
<sequence length="938" mass="100514">MALTTAEVDVLQTLATSTSLLSIAGSCTIIWTINSRRAGSSMLRLETTDTLVLIMSLLDILSSLAFSLGVAPHAASGPGGAFCQVQAFSIELFALSTVFWNSCMAVNLFKWVVQKRDLSALRKDIKSYLLLSLGVPFVFAVVLAGTNSFGFASLWCWISDAAQHLRFSCFYLFVVLAWCLNLCVFVAVKRSMEAAGGVGTDSSAAAQAQVQKKMAQYIFIFGLVWFFGLLNRTIQDLAHETQFWAMLMHVLFVPLQGFLNAIVYGGLFETRAYKNFMAKVRAAFLGEAAPSVNAPSAANPLLNDPRPPSYSEQRAPRPSFSRLPPAAKKSASLFISTYNLAEKTLDDLDDLSAWLPTDPAHDLYAIGVQECMCLPELRAALHEQLGGAGEFTMFTAEIGSTNTALGFHGMIAVTVFARTADVESGAFYMPNANTSDVKKGLDLGIVTAPNKGAVGLPFIYHDTSLAFFTGHFAANSKGRNRLKARLTDSQDTLSKAVLTADDIGFDAHLGHSHVFVFGDLNFRCTGSPEGVLGLVSAAAGCEKKGAYGGDANWRSKAYADACRRGPREPRRLDQATRTAWNKVLALDELQLVMGESEIFHGFEEPNGLPTFPPSFRRKMGAAGDCKDYTDAQLLMDAYTTSVKEKSKGGGDQRGAEDEEEGEDGKSLDVRATATQRSIAVTLKPGERIPSYTDRVLVHTLPGKEADIRAGSYELCDELVCSDHRPVVSVFEILLDERVVRGGGRRQAGFECVLSMEAEDLKLTGGWSSSAAAVPAELVVVFPLPTEDPLVEERRVQAVASALFTGDASEGDTLYSRRDGGGRVIVSKREIMSNEKRVAWGQGVSMVSDCRPDIGVHALVKVNDKNGECLGQGVVDLGGTMETALGGGVGVELVEVDMALGGRLVGGLEAKFIVGEMFRAGGGGGGGGEGKGTEDANVV</sequence>
<dbReference type="Gene3D" id="1.20.1070.10">
    <property type="entry name" value="Rhodopsin 7-helix transmembrane proteins"/>
    <property type="match status" value="1"/>
</dbReference>
<feature type="transmembrane region" description="Helical" evidence="6">
    <location>
        <begin position="125"/>
        <end position="145"/>
    </location>
</feature>
<comment type="subcellular location">
    <subcellularLocation>
        <location evidence="1">Membrane</location>
        <topology evidence="1">Multi-pass membrane protein</topology>
    </subcellularLocation>
</comment>
<protein>
    <recommendedName>
        <fullName evidence="7">G-protein coupled receptors family 2 profile 2 domain-containing protein</fullName>
    </recommendedName>
</protein>
<feature type="domain" description="G-protein coupled receptors family 2 profile 2" evidence="7">
    <location>
        <begin position="8"/>
        <end position="268"/>
    </location>
</feature>
<accession>A0ABQ6MV16</accession>
<dbReference type="EMBL" id="BRYB01004567">
    <property type="protein sequence ID" value="GMI33485.1"/>
    <property type="molecule type" value="Genomic_DNA"/>
</dbReference>
<organism evidence="8 9">
    <name type="scientific">Tetraparma gracilis</name>
    <dbReference type="NCBI Taxonomy" id="2962635"/>
    <lineage>
        <taxon>Eukaryota</taxon>
        <taxon>Sar</taxon>
        <taxon>Stramenopiles</taxon>
        <taxon>Ochrophyta</taxon>
        <taxon>Bolidophyceae</taxon>
        <taxon>Parmales</taxon>
        <taxon>Triparmaceae</taxon>
        <taxon>Tetraparma</taxon>
    </lineage>
</organism>
<keyword evidence="9" id="KW-1185">Reference proteome</keyword>
<dbReference type="InterPro" id="IPR036691">
    <property type="entry name" value="Endo/exonu/phosph_ase_sf"/>
</dbReference>
<evidence type="ECO:0000259" key="7">
    <source>
        <dbReference type="PROSITE" id="PS50261"/>
    </source>
</evidence>
<feature type="transmembrane region" description="Helical" evidence="6">
    <location>
        <begin position="217"/>
        <end position="234"/>
    </location>
</feature>
<evidence type="ECO:0000256" key="3">
    <source>
        <dbReference type="ARBA" id="ARBA00022989"/>
    </source>
</evidence>
<dbReference type="SUPFAM" id="SSF81321">
    <property type="entry name" value="Family A G protein-coupled receptor-like"/>
    <property type="match status" value="1"/>
</dbReference>
<dbReference type="PROSITE" id="PS50261">
    <property type="entry name" value="G_PROTEIN_RECEP_F2_4"/>
    <property type="match status" value="1"/>
</dbReference>
<evidence type="ECO:0000256" key="6">
    <source>
        <dbReference type="SAM" id="Phobius"/>
    </source>
</evidence>
<proteinExistence type="predicted"/>
<keyword evidence="3 6" id="KW-1133">Transmembrane helix</keyword>
<feature type="region of interest" description="Disordered" evidence="5">
    <location>
        <begin position="642"/>
        <end position="670"/>
    </location>
</feature>
<dbReference type="SMART" id="SM00128">
    <property type="entry name" value="IPPc"/>
    <property type="match status" value="1"/>
</dbReference>
<dbReference type="InterPro" id="IPR000300">
    <property type="entry name" value="IPPc"/>
</dbReference>
<reference evidence="8 9" key="1">
    <citation type="journal article" date="2023" name="Commun. Biol.">
        <title>Genome analysis of Parmales, the sister group of diatoms, reveals the evolutionary specialization of diatoms from phago-mixotrophs to photoautotrophs.</title>
        <authorList>
            <person name="Ban H."/>
            <person name="Sato S."/>
            <person name="Yoshikawa S."/>
            <person name="Yamada K."/>
            <person name="Nakamura Y."/>
            <person name="Ichinomiya M."/>
            <person name="Sato N."/>
            <person name="Blanc-Mathieu R."/>
            <person name="Endo H."/>
            <person name="Kuwata A."/>
            <person name="Ogata H."/>
        </authorList>
    </citation>
    <scope>NUCLEOTIDE SEQUENCE [LARGE SCALE GENOMIC DNA]</scope>
</reference>
<evidence type="ECO:0000256" key="5">
    <source>
        <dbReference type="SAM" id="MobiDB-lite"/>
    </source>
</evidence>
<feature type="transmembrane region" description="Helical" evidence="6">
    <location>
        <begin position="92"/>
        <end position="113"/>
    </location>
</feature>
<feature type="compositionally biased region" description="Basic and acidic residues" evidence="5">
    <location>
        <begin position="642"/>
        <end position="655"/>
    </location>
</feature>
<dbReference type="SUPFAM" id="SSF56219">
    <property type="entry name" value="DNase I-like"/>
    <property type="match status" value="1"/>
</dbReference>
<feature type="transmembrane region" description="Helical" evidence="6">
    <location>
        <begin position="51"/>
        <end position="72"/>
    </location>
</feature>
<evidence type="ECO:0000313" key="9">
    <source>
        <dbReference type="Proteomes" id="UP001165060"/>
    </source>
</evidence>
<dbReference type="Pfam" id="PF05462">
    <property type="entry name" value="Dicty_CAR"/>
    <property type="match status" value="1"/>
</dbReference>
<keyword evidence="4 6" id="KW-0472">Membrane</keyword>